<dbReference type="AlphaFoldDB" id="A0A371HML9"/>
<sequence length="192" mass="21875">MEKKGEKYAKNANKERKEVFFKEGDLVWVHLRKERFPHHRMSKHLPREDDPFKNLKKINDNSYKFDIPQEFGGSTTFNVDLTPCVIGTQAPNLRSNSLQEGEDGAYMGGHTQSTQEANGGKYLSKKLRVHLSQVVMTPSKRVVSHSSALFAKENGKNLRWIESGASKVKGALGRIEVVEYGKMEWNDMCKEC</sequence>
<dbReference type="OrthoDB" id="1935586at2759"/>
<name>A0A371HML9_MUCPR</name>
<evidence type="ECO:0000313" key="2">
    <source>
        <dbReference type="EMBL" id="RDY03942.1"/>
    </source>
</evidence>
<feature type="non-terminal residue" evidence="2">
    <location>
        <position position="1"/>
    </location>
</feature>
<evidence type="ECO:0000259" key="1">
    <source>
        <dbReference type="Pfam" id="PF24626"/>
    </source>
</evidence>
<evidence type="ECO:0000313" key="3">
    <source>
        <dbReference type="Proteomes" id="UP000257109"/>
    </source>
</evidence>
<proteinExistence type="predicted"/>
<comment type="caution">
    <text evidence="2">The sequence shown here is derived from an EMBL/GenBank/DDBJ whole genome shotgun (WGS) entry which is preliminary data.</text>
</comment>
<organism evidence="2 3">
    <name type="scientific">Mucuna pruriens</name>
    <name type="common">Velvet bean</name>
    <name type="synonym">Dolichos pruriens</name>
    <dbReference type="NCBI Taxonomy" id="157652"/>
    <lineage>
        <taxon>Eukaryota</taxon>
        <taxon>Viridiplantae</taxon>
        <taxon>Streptophyta</taxon>
        <taxon>Embryophyta</taxon>
        <taxon>Tracheophyta</taxon>
        <taxon>Spermatophyta</taxon>
        <taxon>Magnoliopsida</taxon>
        <taxon>eudicotyledons</taxon>
        <taxon>Gunneridae</taxon>
        <taxon>Pentapetalae</taxon>
        <taxon>rosids</taxon>
        <taxon>fabids</taxon>
        <taxon>Fabales</taxon>
        <taxon>Fabaceae</taxon>
        <taxon>Papilionoideae</taxon>
        <taxon>50 kb inversion clade</taxon>
        <taxon>NPAAA clade</taxon>
        <taxon>indigoferoid/millettioid clade</taxon>
        <taxon>Phaseoleae</taxon>
        <taxon>Mucuna</taxon>
    </lineage>
</organism>
<protein>
    <recommendedName>
        <fullName evidence="1">Tf2-1-like SH3-like domain-containing protein</fullName>
    </recommendedName>
</protein>
<gene>
    <name evidence="2" type="ORF">CR513_12404</name>
</gene>
<keyword evidence="3" id="KW-1185">Reference proteome</keyword>
<accession>A0A371HML9</accession>
<dbReference type="EMBL" id="QJKJ01002173">
    <property type="protein sequence ID" value="RDY03942.1"/>
    <property type="molecule type" value="Genomic_DNA"/>
</dbReference>
<dbReference type="InterPro" id="IPR056924">
    <property type="entry name" value="SH3_Tf2-1"/>
</dbReference>
<dbReference type="Proteomes" id="UP000257109">
    <property type="component" value="Unassembled WGS sequence"/>
</dbReference>
<dbReference type="Pfam" id="PF24626">
    <property type="entry name" value="SH3_Tf2-1"/>
    <property type="match status" value="1"/>
</dbReference>
<feature type="domain" description="Tf2-1-like SH3-like" evidence="1">
    <location>
        <begin position="24"/>
        <end position="80"/>
    </location>
</feature>
<reference evidence="2" key="1">
    <citation type="submission" date="2018-05" db="EMBL/GenBank/DDBJ databases">
        <title>Draft genome of Mucuna pruriens seed.</title>
        <authorList>
            <person name="Nnadi N.E."/>
            <person name="Vos R."/>
            <person name="Hasami M.H."/>
            <person name="Devisetty U.K."/>
            <person name="Aguiy J.C."/>
        </authorList>
    </citation>
    <scope>NUCLEOTIDE SEQUENCE [LARGE SCALE GENOMIC DNA]</scope>
    <source>
        <strain evidence="2">JCA_2017</strain>
    </source>
</reference>